<gene>
    <name evidence="2" type="ORF">ENX77_00525</name>
</gene>
<sequence length="222" mass="26194">MERKLRYYSPIYDEEKHSQILELLELIKSLHGIEYEEIPVKKTDWYQKEPVMSEWLVYEEHMKPMAKTIAKNCGESPARIFKTRSGNISIAGTVAVIDEFDRVVYVSKYNPGPLDFLKQVLREGKRLLWNFEAAKDEPKDVHKILLRKMFEFNLPEPDIPRNSKIWIPEVATGFRRMGIKEEDMEYNPAWEKDGIKIVDKDLYRGYLQKKLSPKLGGIWELD</sequence>
<organism evidence="2">
    <name type="scientific">Geoglobus ahangari</name>
    <dbReference type="NCBI Taxonomy" id="113653"/>
    <lineage>
        <taxon>Archaea</taxon>
        <taxon>Methanobacteriati</taxon>
        <taxon>Methanobacteriota</taxon>
        <taxon>Archaeoglobi</taxon>
        <taxon>Archaeoglobales</taxon>
        <taxon>Archaeoglobaceae</taxon>
        <taxon>Geoglobus</taxon>
    </lineage>
</organism>
<dbReference type="EMBL" id="DTPI01000004">
    <property type="protein sequence ID" value="HGE65616.1"/>
    <property type="molecule type" value="Genomic_DNA"/>
</dbReference>
<reference evidence="2" key="1">
    <citation type="journal article" date="2020" name="mSystems">
        <title>Genome- and Community-Level Interaction Insights into Carbon Utilization and Element Cycling Functions of Hydrothermarchaeota in Hydrothermal Sediment.</title>
        <authorList>
            <person name="Zhou Z."/>
            <person name="Liu Y."/>
            <person name="Xu W."/>
            <person name="Pan J."/>
            <person name="Luo Z.H."/>
            <person name="Li M."/>
        </authorList>
    </citation>
    <scope>NUCLEOTIDE SEQUENCE [LARGE SCALE GENOMIC DNA]</scope>
    <source>
        <strain evidence="2">SpSt-97</strain>
    </source>
</reference>
<name>A0A7C3UCE1_9EURY</name>
<accession>A0A7C3UCE1</accession>
<proteinExistence type="predicted"/>
<dbReference type="Pfam" id="PF26193">
    <property type="entry name" value="DUF8045"/>
    <property type="match status" value="1"/>
</dbReference>
<dbReference type="AlphaFoldDB" id="A0A7C3UCE1"/>
<evidence type="ECO:0000259" key="1">
    <source>
        <dbReference type="Pfam" id="PF26193"/>
    </source>
</evidence>
<dbReference type="InterPro" id="IPR058358">
    <property type="entry name" value="DUF8045"/>
</dbReference>
<evidence type="ECO:0000313" key="2">
    <source>
        <dbReference type="EMBL" id="HGE65616.1"/>
    </source>
</evidence>
<protein>
    <recommendedName>
        <fullName evidence="1">DUF8045 domain-containing protein</fullName>
    </recommendedName>
</protein>
<feature type="domain" description="DUF8045" evidence="1">
    <location>
        <begin position="5"/>
        <end position="119"/>
    </location>
</feature>
<comment type="caution">
    <text evidence="2">The sequence shown here is derived from an EMBL/GenBank/DDBJ whole genome shotgun (WGS) entry which is preliminary data.</text>
</comment>